<evidence type="ECO:0000313" key="7">
    <source>
        <dbReference type="EMBL" id="ESU26389.1"/>
    </source>
</evidence>
<evidence type="ECO:0000256" key="3">
    <source>
        <dbReference type="ARBA" id="ARBA00023157"/>
    </source>
</evidence>
<evidence type="ECO:0000313" key="8">
    <source>
        <dbReference type="Proteomes" id="UP000018004"/>
    </source>
</evidence>
<evidence type="ECO:0000259" key="5">
    <source>
        <dbReference type="PROSITE" id="PS50206"/>
    </source>
</evidence>
<evidence type="ECO:0000256" key="4">
    <source>
        <dbReference type="ARBA" id="ARBA00023284"/>
    </source>
</evidence>
<dbReference type="STRING" id="1341181.FLJC2902T_28760"/>
<dbReference type="SUPFAM" id="SSF52833">
    <property type="entry name" value="Thioredoxin-like"/>
    <property type="match status" value="1"/>
</dbReference>
<evidence type="ECO:0000256" key="2">
    <source>
        <dbReference type="ARBA" id="ARBA00022982"/>
    </source>
</evidence>
<dbReference type="RefSeq" id="WP_023580422.1">
    <property type="nucleotide sequence ID" value="NZ_AVGG01000019.1"/>
</dbReference>
<dbReference type="PANTHER" id="PTHR45663">
    <property type="entry name" value="GEO12009P1"/>
    <property type="match status" value="1"/>
</dbReference>
<sequence length="233" mass="26135">MKTLKILGILTIALFISNCSKGQNMETVSVSDFESKLKATENAQLLDVRTTGEYTQGHLDNAKNIDWNGDSFETEVQKLDKSKPVFVYCLVGGRSNKAAIKLTKMGFKTVYNMDGGYMKWSEAHPNTEKKADSGMNKTDYEKLIASDKVVVIDFYAEWCGPCKKMGPYLAKMEKEYEGKAKIVRVDADKNKALFNGLGYQELPVVIVFKDGKEVWKKNGFVSEAELKAQLPKK</sequence>
<dbReference type="CDD" id="cd00158">
    <property type="entry name" value="RHOD"/>
    <property type="match status" value="1"/>
</dbReference>
<dbReference type="eggNOG" id="COG0607">
    <property type="taxonomic scope" value="Bacteria"/>
</dbReference>
<dbReference type="InterPro" id="IPR013766">
    <property type="entry name" value="Thioredoxin_domain"/>
</dbReference>
<dbReference type="Pfam" id="PF00581">
    <property type="entry name" value="Rhodanese"/>
    <property type="match status" value="1"/>
</dbReference>
<dbReference type="Gene3D" id="3.40.250.10">
    <property type="entry name" value="Rhodanese-like domain"/>
    <property type="match status" value="1"/>
</dbReference>
<proteinExistence type="predicted"/>
<dbReference type="AlphaFoldDB" id="V6SIV7"/>
<organism evidence="7 8">
    <name type="scientific">Flavobacterium limnosediminis JC2902</name>
    <dbReference type="NCBI Taxonomy" id="1341181"/>
    <lineage>
        <taxon>Bacteria</taxon>
        <taxon>Pseudomonadati</taxon>
        <taxon>Bacteroidota</taxon>
        <taxon>Flavobacteriia</taxon>
        <taxon>Flavobacteriales</taxon>
        <taxon>Flavobacteriaceae</taxon>
        <taxon>Flavobacterium</taxon>
    </lineage>
</organism>
<keyword evidence="8" id="KW-1185">Reference proteome</keyword>
<dbReference type="eggNOG" id="COG0526">
    <property type="taxonomic scope" value="Bacteria"/>
</dbReference>
<keyword evidence="2" id="KW-0249">Electron transport</keyword>
<dbReference type="GO" id="GO:0045454">
    <property type="term" value="P:cell redox homeostasis"/>
    <property type="evidence" value="ECO:0007669"/>
    <property type="project" value="TreeGrafter"/>
</dbReference>
<dbReference type="OrthoDB" id="9808735at2"/>
<feature type="domain" description="Thioredoxin" evidence="6">
    <location>
        <begin position="118"/>
        <end position="233"/>
    </location>
</feature>
<name>V6SIV7_9FLAO</name>
<accession>V6SIV7</accession>
<dbReference type="CDD" id="cd02947">
    <property type="entry name" value="TRX_family"/>
    <property type="match status" value="1"/>
</dbReference>
<dbReference type="SUPFAM" id="SSF52821">
    <property type="entry name" value="Rhodanese/Cell cycle control phosphatase"/>
    <property type="match status" value="1"/>
</dbReference>
<evidence type="ECO:0000259" key="6">
    <source>
        <dbReference type="PROSITE" id="PS51352"/>
    </source>
</evidence>
<dbReference type="EMBL" id="AVGG01000019">
    <property type="protein sequence ID" value="ESU26389.1"/>
    <property type="molecule type" value="Genomic_DNA"/>
</dbReference>
<feature type="domain" description="Rhodanese" evidence="5">
    <location>
        <begin position="39"/>
        <end position="129"/>
    </location>
</feature>
<keyword evidence="1" id="KW-0813">Transport</keyword>
<dbReference type="Pfam" id="PF00085">
    <property type="entry name" value="Thioredoxin"/>
    <property type="match status" value="1"/>
</dbReference>
<keyword evidence="3" id="KW-1015">Disulfide bond</keyword>
<dbReference type="PROSITE" id="PS51352">
    <property type="entry name" value="THIOREDOXIN_2"/>
    <property type="match status" value="1"/>
</dbReference>
<dbReference type="InterPro" id="IPR001763">
    <property type="entry name" value="Rhodanese-like_dom"/>
</dbReference>
<dbReference type="GO" id="GO:0015035">
    <property type="term" value="F:protein-disulfide reductase activity"/>
    <property type="evidence" value="ECO:0007669"/>
    <property type="project" value="TreeGrafter"/>
</dbReference>
<dbReference type="InterPro" id="IPR036249">
    <property type="entry name" value="Thioredoxin-like_sf"/>
</dbReference>
<dbReference type="PROSITE" id="PS50206">
    <property type="entry name" value="RHODANESE_3"/>
    <property type="match status" value="1"/>
</dbReference>
<dbReference type="PRINTS" id="PR00421">
    <property type="entry name" value="THIOREDOXIN"/>
</dbReference>
<dbReference type="Gene3D" id="3.40.30.10">
    <property type="entry name" value="Glutaredoxin"/>
    <property type="match status" value="1"/>
</dbReference>
<reference evidence="7 8" key="1">
    <citation type="submission" date="2013-08" db="EMBL/GenBank/DDBJ databases">
        <title>Flavobacterium limnosediminis JC2902 genome sequencing.</title>
        <authorList>
            <person name="Lee K."/>
            <person name="Yi H."/>
            <person name="Park S."/>
            <person name="Chun J."/>
        </authorList>
    </citation>
    <scope>NUCLEOTIDE SEQUENCE [LARGE SCALE GENOMIC DNA]</scope>
    <source>
        <strain evidence="7 8">JC2902</strain>
    </source>
</reference>
<dbReference type="PROSITE" id="PS00194">
    <property type="entry name" value="THIOREDOXIN_1"/>
    <property type="match status" value="1"/>
</dbReference>
<protein>
    <submittedName>
        <fullName evidence="7">Thioredoxin family protein</fullName>
    </submittedName>
</protein>
<gene>
    <name evidence="7" type="ORF">FLJC2902T_28760</name>
</gene>
<dbReference type="InterPro" id="IPR036873">
    <property type="entry name" value="Rhodanese-like_dom_sf"/>
</dbReference>
<keyword evidence="4" id="KW-0676">Redox-active center</keyword>
<dbReference type="PANTHER" id="PTHR45663:SF11">
    <property type="entry name" value="GEO12009P1"/>
    <property type="match status" value="1"/>
</dbReference>
<dbReference type="SMART" id="SM00450">
    <property type="entry name" value="RHOD"/>
    <property type="match status" value="1"/>
</dbReference>
<evidence type="ECO:0000256" key="1">
    <source>
        <dbReference type="ARBA" id="ARBA00022448"/>
    </source>
</evidence>
<comment type="caution">
    <text evidence="7">The sequence shown here is derived from an EMBL/GenBank/DDBJ whole genome shotgun (WGS) entry which is preliminary data.</text>
</comment>
<dbReference type="InterPro" id="IPR017937">
    <property type="entry name" value="Thioredoxin_CS"/>
</dbReference>
<dbReference type="Proteomes" id="UP000018004">
    <property type="component" value="Unassembled WGS sequence"/>
</dbReference>
<dbReference type="PATRIC" id="fig|1341181.4.peg.2828"/>
<dbReference type="GO" id="GO:0005829">
    <property type="term" value="C:cytosol"/>
    <property type="evidence" value="ECO:0007669"/>
    <property type="project" value="TreeGrafter"/>
</dbReference>